<dbReference type="InterPro" id="IPR029063">
    <property type="entry name" value="SAM-dependent_MTases_sf"/>
</dbReference>
<evidence type="ECO:0000313" key="2">
    <source>
        <dbReference type="EMBL" id="GAA3862420.1"/>
    </source>
</evidence>
<accession>A0ABP7K268</accession>
<organism evidence="2 3">
    <name type="scientific">Leifsonia kafniensis</name>
    <dbReference type="NCBI Taxonomy" id="475957"/>
    <lineage>
        <taxon>Bacteria</taxon>
        <taxon>Bacillati</taxon>
        <taxon>Actinomycetota</taxon>
        <taxon>Actinomycetes</taxon>
        <taxon>Micrococcales</taxon>
        <taxon>Microbacteriaceae</taxon>
        <taxon>Leifsonia</taxon>
    </lineage>
</organism>
<protein>
    <submittedName>
        <fullName evidence="2">Methyltransferase domain-containing protein</fullName>
    </submittedName>
</protein>
<comment type="caution">
    <text evidence="2">The sequence shown here is derived from an EMBL/GenBank/DDBJ whole genome shotgun (WGS) entry which is preliminary data.</text>
</comment>
<sequence>MYSPGDESALAHILDLDAEVLASQLAEVIDWVGQHAEGTPLTIADVGAGTGTGSFALARRFPTATIVALDISPAMLDHLQTAALRQGLTERMRTVQGDLDAAWPAVGPLDLAWASSSLHHFAEVDRVLRDIFAALTPGGLFVAVEMDSFPRVLPHDLGFGRPGLEDRIQDAIAHAGWNSSPNWSPHLSAAGFGLLEERSFAAELNPAPESTGRYAHAFLTRIRAGLTHQLAADDLAALDRLLLVDGPDSVLRRDDLSVRGSRTAWAARRP</sequence>
<dbReference type="SUPFAM" id="SSF53335">
    <property type="entry name" value="S-adenosyl-L-methionine-dependent methyltransferases"/>
    <property type="match status" value="1"/>
</dbReference>
<keyword evidence="2" id="KW-0808">Transferase</keyword>
<dbReference type="EMBL" id="BAABCN010000002">
    <property type="protein sequence ID" value="GAA3862420.1"/>
    <property type="molecule type" value="Genomic_DNA"/>
</dbReference>
<gene>
    <name evidence="2" type="ORF">GCM10022381_03260</name>
</gene>
<name>A0ABP7K268_9MICO</name>
<evidence type="ECO:0000313" key="3">
    <source>
        <dbReference type="Proteomes" id="UP001501803"/>
    </source>
</evidence>
<dbReference type="GO" id="GO:0008168">
    <property type="term" value="F:methyltransferase activity"/>
    <property type="evidence" value="ECO:0007669"/>
    <property type="project" value="UniProtKB-KW"/>
</dbReference>
<dbReference type="InterPro" id="IPR041698">
    <property type="entry name" value="Methyltransf_25"/>
</dbReference>
<reference evidence="3" key="1">
    <citation type="journal article" date="2019" name="Int. J. Syst. Evol. Microbiol.">
        <title>The Global Catalogue of Microorganisms (GCM) 10K type strain sequencing project: providing services to taxonomists for standard genome sequencing and annotation.</title>
        <authorList>
            <consortium name="The Broad Institute Genomics Platform"/>
            <consortium name="The Broad Institute Genome Sequencing Center for Infectious Disease"/>
            <person name="Wu L."/>
            <person name="Ma J."/>
        </authorList>
    </citation>
    <scope>NUCLEOTIDE SEQUENCE [LARGE SCALE GENOMIC DNA]</scope>
    <source>
        <strain evidence="3">JCM 17021</strain>
    </source>
</reference>
<dbReference type="Gene3D" id="3.40.50.150">
    <property type="entry name" value="Vaccinia Virus protein VP39"/>
    <property type="match status" value="1"/>
</dbReference>
<proteinExistence type="predicted"/>
<dbReference type="CDD" id="cd02440">
    <property type="entry name" value="AdoMet_MTases"/>
    <property type="match status" value="1"/>
</dbReference>
<dbReference type="Proteomes" id="UP001501803">
    <property type="component" value="Unassembled WGS sequence"/>
</dbReference>
<keyword evidence="2" id="KW-0489">Methyltransferase</keyword>
<keyword evidence="3" id="KW-1185">Reference proteome</keyword>
<evidence type="ECO:0000259" key="1">
    <source>
        <dbReference type="Pfam" id="PF13649"/>
    </source>
</evidence>
<feature type="domain" description="Methyltransferase" evidence="1">
    <location>
        <begin position="43"/>
        <end position="139"/>
    </location>
</feature>
<dbReference type="Pfam" id="PF13649">
    <property type="entry name" value="Methyltransf_25"/>
    <property type="match status" value="1"/>
</dbReference>
<dbReference type="GO" id="GO:0032259">
    <property type="term" value="P:methylation"/>
    <property type="evidence" value="ECO:0007669"/>
    <property type="project" value="UniProtKB-KW"/>
</dbReference>
<dbReference type="PANTHER" id="PTHR43591">
    <property type="entry name" value="METHYLTRANSFERASE"/>
    <property type="match status" value="1"/>
</dbReference>